<feature type="compositionally biased region" description="Polar residues" evidence="1">
    <location>
        <begin position="279"/>
        <end position="294"/>
    </location>
</feature>
<dbReference type="STRING" id="5627.A0A1C7MRS1"/>
<sequence length="294" mass="33206">MADHNHNPTGRNQHGETLKADDERLVKALQAYHREKLTNNDKISKRLQADHGISMHASTVKQRRRALGLMGSAQMDKDPSRRQGVRTIQQRIAFDSGIHLTRDFVSHVMHQHDPEGFDQREPTAKKIVRFPKVPIGIHERWSGDGHDKLYKIGFPIWGVVDDATTAWLDAWVVPSNRMGEIIAYCFLCLVEKYKGIPLQFTTDCGSETTQLHGLIEALRSIFHGDIDPTEPPAHVYLRSVHNISIGCSWLRLRLDFGDNAVIFFNKGIEDGLYDPDDPQQYSASGSGRSCSEKS</sequence>
<proteinExistence type="predicted"/>
<dbReference type="EMBL" id="LUGG01000001">
    <property type="protein sequence ID" value="OBZ79570.1"/>
    <property type="molecule type" value="Genomic_DNA"/>
</dbReference>
<keyword evidence="3" id="KW-1185">Reference proteome</keyword>
<feature type="region of interest" description="Disordered" evidence="1">
    <location>
        <begin position="1"/>
        <end position="21"/>
    </location>
</feature>
<gene>
    <name evidence="2" type="ORF">A0H81_00262</name>
</gene>
<dbReference type="AlphaFoldDB" id="A0A1C7MRS1"/>
<dbReference type="Proteomes" id="UP000092993">
    <property type="component" value="Unassembled WGS sequence"/>
</dbReference>
<organism evidence="2 3">
    <name type="scientific">Grifola frondosa</name>
    <name type="common">Maitake</name>
    <name type="synonym">Polyporus frondosus</name>
    <dbReference type="NCBI Taxonomy" id="5627"/>
    <lineage>
        <taxon>Eukaryota</taxon>
        <taxon>Fungi</taxon>
        <taxon>Dikarya</taxon>
        <taxon>Basidiomycota</taxon>
        <taxon>Agaricomycotina</taxon>
        <taxon>Agaricomycetes</taxon>
        <taxon>Polyporales</taxon>
        <taxon>Grifolaceae</taxon>
        <taxon>Grifola</taxon>
    </lineage>
</organism>
<feature type="region of interest" description="Disordered" evidence="1">
    <location>
        <begin position="275"/>
        <end position="294"/>
    </location>
</feature>
<evidence type="ECO:0000256" key="1">
    <source>
        <dbReference type="SAM" id="MobiDB-lite"/>
    </source>
</evidence>
<evidence type="ECO:0000313" key="2">
    <source>
        <dbReference type="EMBL" id="OBZ79570.1"/>
    </source>
</evidence>
<evidence type="ECO:0000313" key="3">
    <source>
        <dbReference type="Proteomes" id="UP000092993"/>
    </source>
</evidence>
<accession>A0A1C7MRS1</accession>
<comment type="caution">
    <text evidence="2">The sequence shown here is derived from an EMBL/GenBank/DDBJ whole genome shotgun (WGS) entry which is preliminary data.</text>
</comment>
<name>A0A1C7MRS1_GRIFR</name>
<dbReference type="OMA" id="IGIHERW"/>
<dbReference type="OrthoDB" id="5392716at2759"/>
<dbReference type="PANTHER" id="PTHR46177">
    <property type="entry name" value="INTEGRASE CATALYTIC DOMAIN-CONTAINING PROTEIN"/>
    <property type="match status" value="1"/>
</dbReference>
<evidence type="ECO:0008006" key="4">
    <source>
        <dbReference type="Google" id="ProtNLM"/>
    </source>
</evidence>
<dbReference type="PANTHER" id="PTHR46177:SF1">
    <property type="entry name" value="INTEGRASE CATALYTIC DOMAIN-CONTAINING PROTEIN"/>
    <property type="match status" value="1"/>
</dbReference>
<protein>
    <recommendedName>
        <fullName evidence="4">Integrase catalytic domain-containing protein</fullName>
    </recommendedName>
</protein>
<reference evidence="2 3" key="1">
    <citation type="submission" date="2016-03" db="EMBL/GenBank/DDBJ databases">
        <title>Whole genome sequencing of Grifola frondosa 9006-11.</title>
        <authorList>
            <person name="Min B."/>
            <person name="Park H."/>
            <person name="Kim J.-G."/>
            <person name="Cho H."/>
            <person name="Oh Y.-L."/>
            <person name="Kong W.-S."/>
            <person name="Choi I.-G."/>
        </authorList>
    </citation>
    <scope>NUCLEOTIDE SEQUENCE [LARGE SCALE GENOMIC DNA]</scope>
    <source>
        <strain evidence="2 3">9006-11</strain>
    </source>
</reference>